<keyword evidence="3" id="KW-1185">Reference proteome</keyword>
<keyword evidence="1" id="KW-0472">Membrane</keyword>
<accession>A0A543J4D2</accession>
<feature type="transmembrane region" description="Helical" evidence="1">
    <location>
        <begin position="97"/>
        <end position="116"/>
    </location>
</feature>
<keyword evidence="1" id="KW-0812">Transmembrane</keyword>
<keyword evidence="1" id="KW-1133">Transmembrane helix</keyword>
<name>A0A543J4D2_9ACTN</name>
<evidence type="ECO:0000313" key="3">
    <source>
        <dbReference type="Proteomes" id="UP000319213"/>
    </source>
</evidence>
<comment type="caution">
    <text evidence="2">The sequence shown here is derived from an EMBL/GenBank/DDBJ whole genome shotgun (WGS) entry which is preliminary data.</text>
</comment>
<gene>
    <name evidence="2" type="ORF">FHX40_4467</name>
</gene>
<feature type="transmembrane region" description="Helical" evidence="1">
    <location>
        <begin position="68"/>
        <end position="90"/>
    </location>
</feature>
<dbReference type="OrthoDB" id="3530362at2"/>
<dbReference type="AlphaFoldDB" id="A0A543J4D2"/>
<feature type="transmembrane region" description="Helical" evidence="1">
    <location>
        <begin position="136"/>
        <end position="153"/>
    </location>
</feature>
<dbReference type="InterPro" id="IPR009339">
    <property type="entry name" value="DUF998"/>
</dbReference>
<sequence length="235" mass="23890">MIPYVSPSRRPGSLRVMTGSPHSRSLAVAAQAGLAATVVGATALHLGWARQVDTVRHAVSDYALAKGANRVFAGTVASLTAGSAALLAGLVRSRLPIGASATALLGTWCGGLALAGIFPPDPLGATRTPSGRTHRYAAGAAMAALPAVGLLAARRLRRLPGFAARARRLSRTSWASAAACLGFLVADQCAARRDAGPVARTVGGWLGLTERVALGLELGLLHQLATAVRAGRGKP</sequence>
<feature type="transmembrane region" description="Helical" evidence="1">
    <location>
        <begin position="25"/>
        <end position="48"/>
    </location>
</feature>
<protein>
    <submittedName>
        <fullName evidence="2">Uncharacterized protein DUF998</fullName>
    </submittedName>
</protein>
<evidence type="ECO:0000313" key="2">
    <source>
        <dbReference type="EMBL" id="TQM77696.1"/>
    </source>
</evidence>
<reference evidence="2 3" key="1">
    <citation type="submission" date="2019-06" db="EMBL/GenBank/DDBJ databases">
        <title>Sequencing the genomes of 1000 actinobacteria strains.</title>
        <authorList>
            <person name="Klenk H.-P."/>
        </authorList>
    </citation>
    <scope>NUCLEOTIDE SEQUENCE [LARGE SCALE GENOMIC DNA]</scope>
    <source>
        <strain evidence="2 3">DSM 43186</strain>
    </source>
</reference>
<dbReference type="Proteomes" id="UP000319213">
    <property type="component" value="Unassembled WGS sequence"/>
</dbReference>
<organism evidence="2 3">
    <name type="scientific">Thermopolyspora flexuosa</name>
    <dbReference type="NCBI Taxonomy" id="103836"/>
    <lineage>
        <taxon>Bacteria</taxon>
        <taxon>Bacillati</taxon>
        <taxon>Actinomycetota</taxon>
        <taxon>Actinomycetes</taxon>
        <taxon>Streptosporangiales</taxon>
        <taxon>Streptosporangiaceae</taxon>
        <taxon>Thermopolyspora</taxon>
    </lineage>
</organism>
<proteinExistence type="predicted"/>
<evidence type="ECO:0000256" key="1">
    <source>
        <dbReference type="SAM" id="Phobius"/>
    </source>
</evidence>
<dbReference type="EMBL" id="VFPQ01000001">
    <property type="protein sequence ID" value="TQM77696.1"/>
    <property type="molecule type" value="Genomic_DNA"/>
</dbReference>
<dbReference type="Pfam" id="PF06197">
    <property type="entry name" value="DUF998"/>
    <property type="match status" value="1"/>
</dbReference>